<dbReference type="EMBL" id="CP084167">
    <property type="protein sequence ID" value="UJG42964.1"/>
    <property type="molecule type" value="Genomic_DNA"/>
</dbReference>
<reference evidence="1" key="1">
    <citation type="journal article" date="2022" name="Nat. Microbiol.">
        <title>Unique mobile elements and scalable gene flow at the prokaryote-eukaryote boundary revealed by circularized Asgard archaea genomes.</title>
        <authorList>
            <person name="Wu F."/>
            <person name="Speth D.R."/>
            <person name="Philosof A."/>
            <person name="Cremiere A."/>
            <person name="Narayanan A."/>
            <person name="Barco R.A."/>
            <person name="Connon S.A."/>
            <person name="Amend J.P."/>
            <person name="Antoshechkin I.A."/>
            <person name="Orphan V.J."/>
        </authorList>
    </citation>
    <scope>NUCLEOTIDE SEQUENCE</scope>
    <source>
        <strain evidence="1">PR6</strain>
    </source>
</reference>
<sequence length="239" mass="27594">MFKRSKRSKLEEANVLLGEAKVLGQQKKYQEAVEAIEKAIVLFTHENDRQKLDLSKALLYEFKAEQSIKSNRALEASNYLGRAGGFYMRLHMVNDLNRVYKKQADILLILARQTMKEKHFIEAASYFEQAAMAYQKLKNKEMELDCKAKSYVSRAAAEKTISGRKVFLRKAVELMKETGTDNPIIKGHLAYYNGLFIKDEKKEEALRYFSEALQNYQKAGMSKRVEEIKKMIDDLATNL</sequence>
<protein>
    <submittedName>
        <fullName evidence="1">Uncharacterized protein</fullName>
    </submittedName>
</protein>
<name>A0A9Y1BRC7_9ARCH</name>
<organism evidence="1">
    <name type="scientific">Candidatus Heimdallarchaeum endolithica</name>
    <dbReference type="NCBI Taxonomy" id="2876572"/>
    <lineage>
        <taxon>Archaea</taxon>
        <taxon>Promethearchaeati</taxon>
        <taxon>Candidatus Heimdallarchaeota</taxon>
        <taxon>Candidatus Heimdallarchaeia (ex Rinke et al. 2021) (nom. nud.)</taxon>
        <taxon>Candidatus Heimdallarchaeales</taxon>
        <taxon>Candidatus Heimdallarchaeaceae</taxon>
        <taxon>Candidatus Heimdallarchaeum</taxon>
    </lineage>
</organism>
<evidence type="ECO:0000313" key="1">
    <source>
        <dbReference type="EMBL" id="UJG42964.1"/>
    </source>
</evidence>
<dbReference type="AlphaFoldDB" id="A0A9Y1BRC7"/>
<dbReference type="InterPro" id="IPR011990">
    <property type="entry name" value="TPR-like_helical_dom_sf"/>
</dbReference>
<proteinExistence type="predicted"/>
<dbReference type="Proteomes" id="UP001200513">
    <property type="component" value="Chromosome"/>
</dbReference>
<dbReference type="Gene3D" id="1.25.40.10">
    <property type="entry name" value="Tetratricopeptide repeat domain"/>
    <property type="match status" value="1"/>
</dbReference>
<gene>
    <name evidence="1" type="ORF">K9W46_11380</name>
</gene>
<accession>A0A9Y1BRC7</accession>